<dbReference type="InterPro" id="IPR005467">
    <property type="entry name" value="His_kinase_dom"/>
</dbReference>
<dbReference type="RefSeq" id="WP_123132549.1">
    <property type="nucleotide sequence ID" value="NZ_RJJE01000009.1"/>
</dbReference>
<gene>
    <name evidence="9" type="ORF">EFA69_07850</name>
</gene>
<dbReference type="Gene3D" id="3.30.565.10">
    <property type="entry name" value="Histidine kinase-like ATPase, C-terminal domain"/>
    <property type="match status" value="1"/>
</dbReference>
<evidence type="ECO:0000256" key="2">
    <source>
        <dbReference type="ARBA" id="ARBA00012438"/>
    </source>
</evidence>
<dbReference type="PANTHER" id="PTHR43304">
    <property type="entry name" value="PHYTOCHROME-LIKE PROTEIN CPH1"/>
    <property type="match status" value="1"/>
</dbReference>
<reference evidence="9 10" key="1">
    <citation type="submission" date="2018-11" db="EMBL/GenBank/DDBJ databases">
        <title>Rufibacter latericius sp. nov., isolated from water in Baiyang Lake.</title>
        <authorList>
            <person name="Yang Y."/>
        </authorList>
    </citation>
    <scope>NUCLEOTIDE SEQUENCE [LARGE SCALE GENOMIC DNA]</scope>
    <source>
        <strain evidence="9 10">MCC P1</strain>
    </source>
</reference>
<keyword evidence="3" id="KW-0597">Phosphoprotein</keyword>
<dbReference type="OrthoDB" id="9766459at2"/>
<dbReference type="Gene3D" id="3.30.450.20">
    <property type="entry name" value="PAS domain"/>
    <property type="match status" value="4"/>
</dbReference>
<evidence type="ECO:0000313" key="9">
    <source>
        <dbReference type="EMBL" id="RNI29463.1"/>
    </source>
</evidence>
<proteinExistence type="predicted"/>
<feature type="domain" description="PAS" evidence="7">
    <location>
        <begin position="32"/>
        <end position="87"/>
    </location>
</feature>
<dbReference type="Pfam" id="PF02518">
    <property type="entry name" value="HATPase_c"/>
    <property type="match status" value="1"/>
</dbReference>
<sequence length="731" mass="83293">MTEKLNLPLQKVENEIPWEKLAQVSLDMFCTLNRSGVYTYVSAASQSILGYTSSEIVGRHFTELLPPEEITRTLEVNRRVYYGIKQQSFQNCLIHKNGYSVPILWSSVWSEEDGAYFCVARDITEMERNKQKLSESEQKYKTLFHNNPDIVFIENRAGLITEVNNSFCEVWGHRIDQVLNRPTTSLFPPELASVMEDSLHYVLQGHVLKNDIEFVVGDELRVYDTIKYPIYVNGEVVAVQTIAKDITPIVRSFQTIHQQTNKLNTIFESITDAFITLDRNWKLTYINREAERLVGLNPESDIGRSLWEIYPEAVDGEYYTQYKQAFDTGIPAHFTAPFTGVNTWLNVKVFPSAEGLSIYFEDITEQVRSRQELEKLSLVASKANNSILIVDKGWHIEWVNEGFVRLFGYSAEEVIGWRPSEFLHSPKTDRSAYENLWGKLQNGEQITFEILNVKKNGEEVWLSIDISPVLNEQGEISRFIGVHTDITKLKNSELELSKLASDLYKQNSDLQEFTYIISHNLRGPVANLLGLAHLLMNIKPEAESFQKSLTFLQQSVSKLDTVLLDLNTLLGIRESKGYLELEQVEVLSVFEQALASFKEPLLQLGGKVVVHLTEGDTVKANKAYLHSIFYNLLSNALKYRAEDRPLQVTVTCQDLEENTSLISFTDNGMGFDLEKAKGSVFKLYKRFHVEQEGRGMGLFLIKSHLDAMAGTVEVTSQVNAGTQFLIRLPKV</sequence>
<dbReference type="SUPFAM" id="SSF55785">
    <property type="entry name" value="PYP-like sensor domain (PAS domain)"/>
    <property type="match status" value="4"/>
</dbReference>
<dbReference type="Gene3D" id="1.10.287.130">
    <property type="match status" value="1"/>
</dbReference>
<dbReference type="EC" id="2.7.13.3" evidence="2"/>
<dbReference type="CDD" id="cd00130">
    <property type="entry name" value="PAS"/>
    <property type="match status" value="4"/>
</dbReference>
<dbReference type="InterPro" id="IPR052162">
    <property type="entry name" value="Sensor_kinase/Photoreceptor"/>
</dbReference>
<evidence type="ECO:0000259" key="6">
    <source>
        <dbReference type="PROSITE" id="PS50109"/>
    </source>
</evidence>
<dbReference type="InterPro" id="IPR004358">
    <property type="entry name" value="Sig_transdc_His_kin-like_C"/>
</dbReference>
<dbReference type="PROSITE" id="PS50112">
    <property type="entry name" value="PAS"/>
    <property type="match status" value="4"/>
</dbReference>
<evidence type="ECO:0000259" key="8">
    <source>
        <dbReference type="PROSITE" id="PS50113"/>
    </source>
</evidence>
<dbReference type="InterPro" id="IPR035965">
    <property type="entry name" value="PAS-like_dom_sf"/>
</dbReference>
<dbReference type="SMART" id="SM00086">
    <property type="entry name" value="PAC"/>
    <property type="match status" value="1"/>
</dbReference>
<dbReference type="NCBIfam" id="TIGR00229">
    <property type="entry name" value="sensory_box"/>
    <property type="match status" value="4"/>
</dbReference>
<keyword evidence="10" id="KW-1185">Reference proteome</keyword>
<feature type="domain" description="PAS" evidence="7">
    <location>
        <begin position="372"/>
        <end position="416"/>
    </location>
</feature>
<evidence type="ECO:0000256" key="1">
    <source>
        <dbReference type="ARBA" id="ARBA00000085"/>
    </source>
</evidence>
<dbReference type="InterPro" id="IPR001610">
    <property type="entry name" value="PAC"/>
</dbReference>
<dbReference type="AlphaFoldDB" id="A0A3M9MX66"/>
<dbReference type="SUPFAM" id="SSF55874">
    <property type="entry name" value="ATPase domain of HSP90 chaperone/DNA topoisomerase II/histidine kinase"/>
    <property type="match status" value="1"/>
</dbReference>
<dbReference type="InterPro" id="IPR036097">
    <property type="entry name" value="HisK_dim/P_sf"/>
</dbReference>
<evidence type="ECO:0000259" key="7">
    <source>
        <dbReference type="PROSITE" id="PS50112"/>
    </source>
</evidence>
<protein>
    <recommendedName>
        <fullName evidence="2">histidine kinase</fullName>
        <ecNumber evidence="2">2.7.13.3</ecNumber>
    </recommendedName>
</protein>
<dbReference type="PROSITE" id="PS50109">
    <property type="entry name" value="HIS_KIN"/>
    <property type="match status" value="1"/>
</dbReference>
<evidence type="ECO:0000256" key="3">
    <source>
        <dbReference type="ARBA" id="ARBA00022553"/>
    </source>
</evidence>
<evidence type="ECO:0000256" key="5">
    <source>
        <dbReference type="ARBA" id="ARBA00022777"/>
    </source>
</evidence>
<keyword evidence="4" id="KW-0808">Transferase</keyword>
<dbReference type="SUPFAM" id="SSF47384">
    <property type="entry name" value="Homodimeric domain of signal transducing histidine kinase"/>
    <property type="match status" value="1"/>
</dbReference>
<feature type="domain" description="PAS" evidence="7">
    <location>
        <begin position="259"/>
        <end position="329"/>
    </location>
</feature>
<dbReference type="Pfam" id="PF13426">
    <property type="entry name" value="PAS_9"/>
    <property type="match status" value="1"/>
</dbReference>
<feature type="domain" description="PAC" evidence="8">
    <location>
        <begin position="444"/>
        <end position="498"/>
    </location>
</feature>
<comment type="catalytic activity">
    <reaction evidence="1">
        <text>ATP + protein L-histidine = ADP + protein N-phospho-L-histidine.</text>
        <dbReference type="EC" id="2.7.13.3"/>
    </reaction>
</comment>
<dbReference type="InterPro" id="IPR000014">
    <property type="entry name" value="PAS"/>
</dbReference>
<accession>A0A3M9MX66</accession>
<evidence type="ECO:0000313" key="10">
    <source>
        <dbReference type="Proteomes" id="UP000271010"/>
    </source>
</evidence>
<dbReference type="SMART" id="SM00387">
    <property type="entry name" value="HATPase_c"/>
    <property type="match status" value="1"/>
</dbReference>
<feature type="domain" description="PAS" evidence="7">
    <location>
        <begin position="136"/>
        <end position="206"/>
    </location>
</feature>
<organism evidence="9 10">
    <name type="scientific">Rufibacter immobilis</name>
    <dbReference type="NCBI Taxonomy" id="1348778"/>
    <lineage>
        <taxon>Bacteria</taxon>
        <taxon>Pseudomonadati</taxon>
        <taxon>Bacteroidota</taxon>
        <taxon>Cytophagia</taxon>
        <taxon>Cytophagales</taxon>
        <taxon>Hymenobacteraceae</taxon>
        <taxon>Rufibacter</taxon>
    </lineage>
</organism>
<dbReference type="PROSITE" id="PS50113">
    <property type="entry name" value="PAC"/>
    <property type="match status" value="1"/>
</dbReference>
<comment type="caution">
    <text evidence="9">The sequence shown here is derived from an EMBL/GenBank/DDBJ whole genome shotgun (WGS) entry which is preliminary data.</text>
</comment>
<dbReference type="PRINTS" id="PR00344">
    <property type="entry name" value="BCTRLSENSOR"/>
</dbReference>
<keyword evidence="5 9" id="KW-0418">Kinase</keyword>
<dbReference type="GO" id="GO:0000155">
    <property type="term" value="F:phosphorelay sensor kinase activity"/>
    <property type="evidence" value="ECO:0007669"/>
    <property type="project" value="InterPro"/>
</dbReference>
<dbReference type="EMBL" id="RJJE01000009">
    <property type="protein sequence ID" value="RNI29463.1"/>
    <property type="molecule type" value="Genomic_DNA"/>
</dbReference>
<dbReference type="InterPro" id="IPR013656">
    <property type="entry name" value="PAS_4"/>
</dbReference>
<dbReference type="SMART" id="SM00091">
    <property type="entry name" value="PAS"/>
    <property type="match status" value="4"/>
</dbReference>
<evidence type="ECO:0000256" key="4">
    <source>
        <dbReference type="ARBA" id="ARBA00022679"/>
    </source>
</evidence>
<dbReference type="InterPro" id="IPR036890">
    <property type="entry name" value="HATPase_C_sf"/>
</dbReference>
<dbReference type="Proteomes" id="UP000271010">
    <property type="component" value="Unassembled WGS sequence"/>
</dbReference>
<dbReference type="InterPro" id="IPR003594">
    <property type="entry name" value="HATPase_dom"/>
</dbReference>
<dbReference type="PANTHER" id="PTHR43304:SF1">
    <property type="entry name" value="PAC DOMAIN-CONTAINING PROTEIN"/>
    <property type="match status" value="1"/>
</dbReference>
<dbReference type="Pfam" id="PF08448">
    <property type="entry name" value="PAS_4"/>
    <property type="match status" value="3"/>
</dbReference>
<feature type="domain" description="Histidine kinase" evidence="6">
    <location>
        <begin position="516"/>
        <end position="731"/>
    </location>
</feature>
<dbReference type="InterPro" id="IPR000700">
    <property type="entry name" value="PAS-assoc_C"/>
</dbReference>
<name>A0A3M9MX66_9BACT</name>